<feature type="region of interest" description="Disordered" evidence="1">
    <location>
        <begin position="1"/>
        <end position="38"/>
    </location>
</feature>
<evidence type="ECO:0000313" key="2">
    <source>
        <dbReference type="EMBL" id="ESW04570.1"/>
    </source>
</evidence>
<sequence>MTGDSAPKTLTRGGKPKVLAELGVSSTQPRRSVRLSSRLSQSEIISPIIQGTSTTSISDGDIVNCNERWRNSELAVTPCKLWEISRKAGTICRGDEQEVVKEYIFLEERDLEIMKSAEAGKKKGLPC</sequence>
<protein>
    <submittedName>
        <fullName evidence="2">Uncharacterized protein</fullName>
    </submittedName>
</protein>
<dbReference type="Proteomes" id="UP000000226">
    <property type="component" value="Chromosome 11"/>
</dbReference>
<keyword evidence="3" id="KW-1185">Reference proteome</keyword>
<accession>V7AH31</accession>
<dbReference type="AlphaFoldDB" id="V7AH31"/>
<organism evidence="2 3">
    <name type="scientific">Phaseolus vulgaris</name>
    <name type="common">Kidney bean</name>
    <name type="synonym">French bean</name>
    <dbReference type="NCBI Taxonomy" id="3885"/>
    <lineage>
        <taxon>Eukaryota</taxon>
        <taxon>Viridiplantae</taxon>
        <taxon>Streptophyta</taxon>
        <taxon>Embryophyta</taxon>
        <taxon>Tracheophyta</taxon>
        <taxon>Spermatophyta</taxon>
        <taxon>Magnoliopsida</taxon>
        <taxon>eudicotyledons</taxon>
        <taxon>Gunneridae</taxon>
        <taxon>Pentapetalae</taxon>
        <taxon>rosids</taxon>
        <taxon>fabids</taxon>
        <taxon>Fabales</taxon>
        <taxon>Fabaceae</taxon>
        <taxon>Papilionoideae</taxon>
        <taxon>50 kb inversion clade</taxon>
        <taxon>NPAAA clade</taxon>
        <taxon>indigoferoid/millettioid clade</taxon>
        <taxon>Phaseoleae</taxon>
        <taxon>Phaseolus</taxon>
    </lineage>
</organism>
<evidence type="ECO:0000256" key="1">
    <source>
        <dbReference type="SAM" id="MobiDB-lite"/>
    </source>
</evidence>
<dbReference type="EMBL" id="CM002298">
    <property type="protein sequence ID" value="ESW04570.1"/>
    <property type="molecule type" value="Genomic_DNA"/>
</dbReference>
<reference evidence="3" key="1">
    <citation type="journal article" date="2014" name="Nat. Genet.">
        <title>A reference genome for common bean and genome-wide analysis of dual domestications.</title>
        <authorList>
            <person name="Schmutz J."/>
            <person name="McClean P.E."/>
            <person name="Mamidi S."/>
            <person name="Wu G.A."/>
            <person name="Cannon S.B."/>
            <person name="Grimwood J."/>
            <person name="Jenkins J."/>
            <person name="Shu S."/>
            <person name="Song Q."/>
            <person name="Chavarro C."/>
            <person name="Torres-Torres M."/>
            <person name="Geffroy V."/>
            <person name="Moghaddam S.M."/>
            <person name="Gao D."/>
            <person name="Abernathy B."/>
            <person name="Barry K."/>
            <person name="Blair M."/>
            <person name="Brick M.A."/>
            <person name="Chovatia M."/>
            <person name="Gepts P."/>
            <person name="Goodstein D.M."/>
            <person name="Gonzales M."/>
            <person name="Hellsten U."/>
            <person name="Hyten D.L."/>
            <person name="Jia G."/>
            <person name="Kelly J.D."/>
            <person name="Kudrna D."/>
            <person name="Lee R."/>
            <person name="Richard M.M."/>
            <person name="Miklas P.N."/>
            <person name="Osorno J.M."/>
            <person name="Rodrigues J."/>
            <person name="Thareau V."/>
            <person name="Urrea C.A."/>
            <person name="Wang M."/>
            <person name="Yu Y."/>
            <person name="Zhang M."/>
            <person name="Wing R.A."/>
            <person name="Cregan P.B."/>
            <person name="Rokhsar D.S."/>
            <person name="Jackson S.A."/>
        </authorList>
    </citation>
    <scope>NUCLEOTIDE SEQUENCE [LARGE SCALE GENOMIC DNA]</scope>
    <source>
        <strain evidence="3">cv. G19833</strain>
    </source>
</reference>
<dbReference type="Gramene" id="ESW04570">
    <property type="protein sequence ID" value="ESW04570"/>
    <property type="gene ID" value="PHAVU_011G106500g"/>
</dbReference>
<evidence type="ECO:0000313" key="3">
    <source>
        <dbReference type="Proteomes" id="UP000000226"/>
    </source>
</evidence>
<proteinExistence type="predicted"/>
<name>V7AH31_PHAVU</name>
<gene>
    <name evidence="2" type="ORF">PHAVU_011G106500g</name>
</gene>